<keyword evidence="6 7" id="KW-0472">Membrane</keyword>
<evidence type="ECO:0000256" key="2">
    <source>
        <dbReference type="ARBA" id="ARBA00022448"/>
    </source>
</evidence>
<evidence type="ECO:0000256" key="7">
    <source>
        <dbReference type="RuleBase" id="RU363032"/>
    </source>
</evidence>
<feature type="region of interest" description="Disordered" evidence="8">
    <location>
        <begin position="370"/>
        <end position="413"/>
    </location>
</feature>
<organism evidence="10 11">
    <name type="scientific">Nesterenkonia rhizosphaerae</name>
    <dbReference type="NCBI Taxonomy" id="1348272"/>
    <lineage>
        <taxon>Bacteria</taxon>
        <taxon>Bacillati</taxon>
        <taxon>Actinomycetota</taxon>
        <taxon>Actinomycetes</taxon>
        <taxon>Micrococcales</taxon>
        <taxon>Micrococcaceae</taxon>
        <taxon>Nesterenkonia</taxon>
    </lineage>
</organism>
<dbReference type="PANTHER" id="PTHR30043:SF1">
    <property type="entry name" value="ABC TRANSPORT SYSTEM PERMEASE PROTEIN P69"/>
    <property type="match status" value="1"/>
</dbReference>
<name>A0ABP9FXJ9_9MICC</name>
<dbReference type="PROSITE" id="PS50928">
    <property type="entry name" value="ABC_TM1"/>
    <property type="match status" value="1"/>
</dbReference>
<evidence type="ECO:0000256" key="3">
    <source>
        <dbReference type="ARBA" id="ARBA00022475"/>
    </source>
</evidence>
<feature type="compositionally biased region" description="Basic and acidic residues" evidence="8">
    <location>
        <begin position="379"/>
        <end position="392"/>
    </location>
</feature>
<keyword evidence="5 7" id="KW-1133">Transmembrane helix</keyword>
<dbReference type="InterPro" id="IPR000515">
    <property type="entry name" value="MetI-like"/>
</dbReference>
<dbReference type="InterPro" id="IPR035906">
    <property type="entry name" value="MetI-like_sf"/>
</dbReference>
<comment type="similarity">
    <text evidence="7">Belongs to the binding-protein-dependent transport system permease family.</text>
</comment>
<keyword evidence="11" id="KW-1185">Reference proteome</keyword>
<evidence type="ECO:0000313" key="10">
    <source>
        <dbReference type="EMBL" id="GAA4919893.1"/>
    </source>
</evidence>
<feature type="transmembrane region" description="Helical" evidence="7">
    <location>
        <begin position="199"/>
        <end position="222"/>
    </location>
</feature>
<dbReference type="RefSeq" id="WP_345477424.1">
    <property type="nucleotide sequence ID" value="NZ_BAABLW010000007.1"/>
</dbReference>
<protein>
    <recommendedName>
        <fullName evidence="9">ABC transmembrane type-1 domain-containing protein</fullName>
    </recommendedName>
</protein>
<feature type="domain" description="ABC transmembrane type-1" evidence="9">
    <location>
        <begin position="161"/>
        <end position="355"/>
    </location>
</feature>
<keyword evidence="4 7" id="KW-0812">Transmembrane</keyword>
<dbReference type="Gene3D" id="1.10.3720.10">
    <property type="entry name" value="MetI-like"/>
    <property type="match status" value="1"/>
</dbReference>
<dbReference type="CDD" id="cd06261">
    <property type="entry name" value="TM_PBP2"/>
    <property type="match status" value="1"/>
</dbReference>
<feature type="transmembrane region" description="Helical" evidence="7">
    <location>
        <begin position="302"/>
        <end position="320"/>
    </location>
</feature>
<feature type="transmembrane region" description="Helical" evidence="7">
    <location>
        <begin position="228"/>
        <end position="248"/>
    </location>
</feature>
<comment type="caution">
    <text evidence="10">The sequence shown here is derived from an EMBL/GenBank/DDBJ whole genome shotgun (WGS) entry which is preliminary data.</text>
</comment>
<evidence type="ECO:0000259" key="9">
    <source>
        <dbReference type="PROSITE" id="PS50928"/>
    </source>
</evidence>
<accession>A0ABP9FXJ9</accession>
<evidence type="ECO:0000256" key="1">
    <source>
        <dbReference type="ARBA" id="ARBA00004651"/>
    </source>
</evidence>
<feature type="transmembrane region" description="Helical" evidence="7">
    <location>
        <begin position="166"/>
        <end position="187"/>
    </location>
</feature>
<evidence type="ECO:0000256" key="5">
    <source>
        <dbReference type="ARBA" id="ARBA00022989"/>
    </source>
</evidence>
<gene>
    <name evidence="10" type="ORF">GCM10025790_14860</name>
</gene>
<dbReference type="InterPro" id="IPR005769">
    <property type="entry name" value="PhnE/PtxC"/>
</dbReference>
<dbReference type="Proteomes" id="UP001500368">
    <property type="component" value="Unassembled WGS sequence"/>
</dbReference>
<dbReference type="PANTHER" id="PTHR30043">
    <property type="entry name" value="PHOSPHONATES TRANSPORT SYSTEM PERMEASE PROTEIN"/>
    <property type="match status" value="1"/>
</dbReference>
<evidence type="ECO:0000313" key="11">
    <source>
        <dbReference type="Proteomes" id="UP001500368"/>
    </source>
</evidence>
<dbReference type="EMBL" id="BAABLW010000007">
    <property type="protein sequence ID" value="GAA4919893.1"/>
    <property type="molecule type" value="Genomic_DNA"/>
</dbReference>
<comment type="subcellular location">
    <subcellularLocation>
        <location evidence="1 7">Cell membrane</location>
        <topology evidence="1 7">Multi-pass membrane protein</topology>
    </subcellularLocation>
</comment>
<evidence type="ECO:0000256" key="6">
    <source>
        <dbReference type="ARBA" id="ARBA00023136"/>
    </source>
</evidence>
<sequence length="413" mass="43254">MSTGYKIAAALAGSVLLAAGSFLLSYAPAAESSDVFRRAMLGSAAGAAVVACGLAIFGLAYLGTTKQRRAETQRVAQGREGYAPDRLDMRPVKPSKFLYNMALIFVGVVFVSSAAGTGMTLSALLDMPARIWDYTTQMVAGVAQIPDEEARDAWSSAFDAMLESVAIAWIGTIVGALFSLPCGILAARNMTPLAIYIPMRFILSIIRAVPELVFAVAIFIPLLGVGPAHMGGAMAGAFALGISSIGTLSKLISETIEGVDPGPLEASRASGATHAQMIRWAVLPQVMPEVIAIWLYRFEVNIRASAILGALGAGGIGRLISPPNGLFGQRPYDWEAIGITLFVIIAITMVVDQVSGFVRHRVIHGATVRQKRRGFGGRGRRDPGGPGGHDDGSGSPQGGVNLTEARAEATAAR</sequence>
<feature type="transmembrane region" description="Helical" evidence="7">
    <location>
        <begin position="332"/>
        <end position="351"/>
    </location>
</feature>
<dbReference type="SUPFAM" id="SSF161098">
    <property type="entry name" value="MetI-like"/>
    <property type="match status" value="1"/>
</dbReference>
<keyword evidence="3" id="KW-1003">Cell membrane</keyword>
<feature type="transmembrane region" description="Helical" evidence="7">
    <location>
        <begin position="97"/>
        <end position="125"/>
    </location>
</feature>
<proteinExistence type="inferred from homology"/>
<keyword evidence="2 7" id="KW-0813">Transport</keyword>
<dbReference type="Pfam" id="PF00528">
    <property type="entry name" value="BPD_transp_1"/>
    <property type="match status" value="1"/>
</dbReference>
<dbReference type="NCBIfam" id="TIGR01097">
    <property type="entry name" value="PhnE"/>
    <property type="match status" value="1"/>
</dbReference>
<evidence type="ECO:0000256" key="8">
    <source>
        <dbReference type="SAM" id="MobiDB-lite"/>
    </source>
</evidence>
<feature type="transmembrane region" description="Helical" evidence="7">
    <location>
        <begin position="39"/>
        <end position="62"/>
    </location>
</feature>
<evidence type="ECO:0000256" key="4">
    <source>
        <dbReference type="ARBA" id="ARBA00022692"/>
    </source>
</evidence>
<reference evidence="11" key="1">
    <citation type="journal article" date="2019" name="Int. J. Syst. Evol. Microbiol.">
        <title>The Global Catalogue of Microorganisms (GCM) 10K type strain sequencing project: providing services to taxonomists for standard genome sequencing and annotation.</title>
        <authorList>
            <consortium name="The Broad Institute Genomics Platform"/>
            <consortium name="The Broad Institute Genome Sequencing Center for Infectious Disease"/>
            <person name="Wu L."/>
            <person name="Ma J."/>
        </authorList>
    </citation>
    <scope>NUCLEOTIDE SEQUENCE [LARGE SCALE GENOMIC DNA]</scope>
    <source>
        <strain evidence="11">JCM 19129</strain>
    </source>
</reference>